<evidence type="ECO:0000313" key="3">
    <source>
        <dbReference type="Proteomes" id="UP000684084"/>
    </source>
</evidence>
<dbReference type="EMBL" id="CAGKOT010000029">
    <property type="protein sequence ID" value="CAB5371552.1"/>
    <property type="molecule type" value="Genomic_DNA"/>
</dbReference>
<proteinExistence type="predicted"/>
<keyword evidence="1" id="KW-1133">Transmembrane helix</keyword>
<accession>A0A916E9R9</accession>
<dbReference type="VEuPathDB" id="FungiDB:RhiirFUN_022313"/>
<evidence type="ECO:0000256" key="1">
    <source>
        <dbReference type="SAM" id="Phobius"/>
    </source>
</evidence>
<keyword evidence="1" id="KW-0812">Transmembrane</keyword>
<feature type="transmembrane region" description="Helical" evidence="1">
    <location>
        <begin position="44"/>
        <end position="63"/>
    </location>
</feature>
<evidence type="ECO:0000313" key="2">
    <source>
        <dbReference type="EMBL" id="CAB5371552.1"/>
    </source>
</evidence>
<gene>
    <name evidence="2" type="ORF">CHRIB12_LOCUS13136</name>
</gene>
<dbReference type="Proteomes" id="UP000684084">
    <property type="component" value="Unassembled WGS sequence"/>
</dbReference>
<protein>
    <submittedName>
        <fullName evidence="2">Uncharacterized protein</fullName>
    </submittedName>
</protein>
<name>A0A916E9R9_9GLOM</name>
<organism evidence="2 3">
    <name type="scientific">Rhizophagus irregularis</name>
    <dbReference type="NCBI Taxonomy" id="588596"/>
    <lineage>
        <taxon>Eukaryota</taxon>
        <taxon>Fungi</taxon>
        <taxon>Fungi incertae sedis</taxon>
        <taxon>Mucoromycota</taxon>
        <taxon>Glomeromycotina</taxon>
        <taxon>Glomeromycetes</taxon>
        <taxon>Glomerales</taxon>
        <taxon>Glomeraceae</taxon>
        <taxon>Rhizophagus</taxon>
    </lineage>
</organism>
<keyword evidence="1" id="KW-0472">Membrane</keyword>
<sequence length="93" mass="10728">MRPGINTQTTTQPSPRISIMNGAQEYFYSICCLSRKQVRVGTKIWRFFGIFFRFGGFLLIDWYSETIFNCIESNTFNSEEPTALPYLSPLPSV</sequence>
<dbReference type="AlphaFoldDB" id="A0A916E9R9"/>
<comment type="caution">
    <text evidence="2">The sequence shown here is derived from an EMBL/GenBank/DDBJ whole genome shotgun (WGS) entry which is preliminary data.</text>
</comment>
<reference evidence="2" key="1">
    <citation type="submission" date="2020-05" db="EMBL/GenBank/DDBJ databases">
        <authorList>
            <person name="Rincon C."/>
            <person name="Sanders R I."/>
            <person name="Robbins C."/>
            <person name="Chaturvedi A."/>
        </authorList>
    </citation>
    <scope>NUCLEOTIDE SEQUENCE</scope>
    <source>
        <strain evidence="2">CHB12</strain>
    </source>
</reference>